<dbReference type="OrthoDB" id="5984802at2759"/>
<evidence type="ECO:0000313" key="2">
    <source>
        <dbReference type="Proteomes" id="UP000225706"/>
    </source>
</evidence>
<dbReference type="AlphaFoldDB" id="A0A2B4SRC8"/>
<name>A0A2B4SRC8_STYPI</name>
<organism evidence="1 2">
    <name type="scientific">Stylophora pistillata</name>
    <name type="common">Smooth cauliflower coral</name>
    <dbReference type="NCBI Taxonomy" id="50429"/>
    <lineage>
        <taxon>Eukaryota</taxon>
        <taxon>Metazoa</taxon>
        <taxon>Cnidaria</taxon>
        <taxon>Anthozoa</taxon>
        <taxon>Hexacorallia</taxon>
        <taxon>Scleractinia</taxon>
        <taxon>Astrocoeniina</taxon>
        <taxon>Pocilloporidae</taxon>
        <taxon>Stylophora</taxon>
    </lineage>
</organism>
<accession>A0A2B4SRC8</accession>
<protein>
    <recommendedName>
        <fullName evidence="3">TTF-type domain-containing protein</fullName>
    </recommendedName>
</protein>
<proteinExistence type="predicted"/>
<evidence type="ECO:0000313" key="1">
    <source>
        <dbReference type="EMBL" id="PFX32441.1"/>
    </source>
</evidence>
<sequence length="448" mass="51744">MTTSEKFGSSENKLLVGQKYYLIKSHFVPPINYKFPTRFLHQCRRGFQSRYLSEYSWMVYSPSVDGVFCKHCSLMIPMHSRKEKGAFVNKPSINWHKPQEKAKRHEQMKYHHDAIIATESFLNSDENPELNVNNRVDDEKRKNIIRNRHIVKCVLEAIVKECDDDLFPNIYELLKICVTITAASCECESSIAGDKFGRATASRDNGPTRVVRSPRLPMGKFQNGGKLELFYLKSNMAAKVEFAETLRPALQRAKSDCLSQVASGDGIKNVNEFFGELDSALGVLEDKFSQRSRDRNIQRLLPARGMVARALRKIHAKIIRRLNSRPELANPWCGEFTVDMPMEVFLGISKDILDQTNFGHEFSETNTQLFYKINDFRKALYLFKRMDIDGAKADRENILKKPLNSEMERCEVIVSDEKPLELRFHKKNEVLTVKFHYGYWNMSGVPQH</sequence>
<reference evidence="2" key="1">
    <citation type="journal article" date="2017" name="bioRxiv">
        <title>Comparative analysis of the genomes of Stylophora pistillata and Acropora digitifera provides evidence for extensive differences between species of corals.</title>
        <authorList>
            <person name="Voolstra C.R."/>
            <person name="Li Y."/>
            <person name="Liew Y.J."/>
            <person name="Baumgarten S."/>
            <person name="Zoccola D."/>
            <person name="Flot J.-F."/>
            <person name="Tambutte S."/>
            <person name="Allemand D."/>
            <person name="Aranda M."/>
        </authorList>
    </citation>
    <scope>NUCLEOTIDE SEQUENCE [LARGE SCALE GENOMIC DNA]</scope>
</reference>
<comment type="caution">
    <text evidence="1">The sequence shown here is derived from an EMBL/GenBank/DDBJ whole genome shotgun (WGS) entry which is preliminary data.</text>
</comment>
<dbReference type="EMBL" id="LSMT01000023">
    <property type="protein sequence ID" value="PFX32441.1"/>
    <property type="molecule type" value="Genomic_DNA"/>
</dbReference>
<dbReference type="Proteomes" id="UP000225706">
    <property type="component" value="Unassembled WGS sequence"/>
</dbReference>
<evidence type="ECO:0008006" key="3">
    <source>
        <dbReference type="Google" id="ProtNLM"/>
    </source>
</evidence>
<gene>
    <name evidence="1" type="ORF">AWC38_SpisGene2723</name>
</gene>
<keyword evidence="2" id="KW-1185">Reference proteome</keyword>